<dbReference type="Proteomes" id="UP000887575">
    <property type="component" value="Unassembled WGS sequence"/>
</dbReference>
<evidence type="ECO:0000313" key="3">
    <source>
        <dbReference type="WBParaSite" id="MBELARI_LOCUS2116"/>
    </source>
</evidence>
<evidence type="ECO:0000313" key="2">
    <source>
        <dbReference type="Proteomes" id="UP000887575"/>
    </source>
</evidence>
<reference evidence="3" key="1">
    <citation type="submission" date="2024-02" db="UniProtKB">
        <authorList>
            <consortium name="WormBaseParasite"/>
        </authorList>
    </citation>
    <scope>IDENTIFICATION</scope>
</reference>
<dbReference type="WBParaSite" id="MBELARI_LOCUS2116">
    <property type="protein sequence ID" value="MBELARI_LOCUS2116"/>
    <property type="gene ID" value="MBELARI_LOCUS2116"/>
</dbReference>
<evidence type="ECO:0000256" key="1">
    <source>
        <dbReference type="SAM" id="Phobius"/>
    </source>
</evidence>
<sequence length="197" mass="22017">MISGLEVRKGERFEATEELPSPRTSPFLLKIEEKFFGADFGLFHRCIFRRRINSIEPLLCVEHRSSLLRQTLLNIMTTFTQVCSYFLLLIISLSCVSGCFLNSCPYRRYGRNVRCSTCGKNNDGICATVGHCCTHDECFADTKCTPNAVCPEKYCKIGHLTAFCLASAFCCTSVPNSPTHRFVLDSLVVVAWTVSSG</sequence>
<accession>A0AAF3J7K3</accession>
<keyword evidence="2" id="KW-1185">Reference proteome</keyword>
<keyword evidence="1" id="KW-1133">Transmembrane helix</keyword>
<organism evidence="2 3">
    <name type="scientific">Mesorhabditis belari</name>
    <dbReference type="NCBI Taxonomy" id="2138241"/>
    <lineage>
        <taxon>Eukaryota</taxon>
        <taxon>Metazoa</taxon>
        <taxon>Ecdysozoa</taxon>
        <taxon>Nematoda</taxon>
        <taxon>Chromadorea</taxon>
        <taxon>Rhabditida</taxon>
        <taxon>Rhabditina</taxon>
        <taxon>Rhabditomorpha</taxon>
        <taxon>Rhabditoidea</taxon>
        <taxon>Rhabditidae</taxon>
        <taxon>Mesorhabditinae</taxon>
        <taxon>Mesorhabditis</taxon>
    </lineage>
</organism>
<proteinExistence type="predicted"/>
<protein>
    <submittedName>
        <fullName evidence="3">Uncharacterized protein</fullName>
    </submittedName>
</protein>
<keyword evidence="1" id="KW-0812">Transmembrane</keyword>
<name>A0AAF3J7K3_9BILA</name>
<dbReference type="AlphaFoldDB" id="A0AAF3J7K3"/>
<feature type="transmembrane region" description="Helical" evidence="1">
    <location>
        <begin position="85"/>
        <end position="104"/>
    </location>
</feature>
<keyword evidence="1" id="KW-0472">Membrane</keyword>